<feature type="domain" description="SAM-dependent MTase RsmB/NOP-type" evidence="7">
    <location>
        <begin position="124"/>
        <end position="419"/>
    </location>
</feature>
<dbReference type="InterPro" id="IPR029063">
    <property type="entry name" value="SAM-dependent_MTases_sf"/>
</dbReference>
<feature type="region of interest" description="Disordered" evidence="6">
    <location>
        <begin position="428"/>
        <end position="515"/>
    </location>
</feature>
<keyword evidence="3 5" id="KW-0949">S-adenosyl-L-methionine</keyword>
<dbReference type="PROSITE" id="PS51686">
    <property type="entry name" value="SAM_MT_RSMB_NOP"/>
    <property type="match status" value="1"/>
</dbReference>
<dbReference type="FunFam" id="3.30.70.1170:FF:000004">
    <property type="entry name" value="probable 28S rRNA (Cytosine-C(5))-methyltransferase isoform X2"/>
    <property type="match status" value="1"/>
</dbReference>
<comment type="caution">
    <text evidence="8">The sequence shown here is derived from an EMBL/GenBank/DDBJ whole genome shotgun (WGS) entry which is preliminary data.</text>
</comment>
<feature type="binding site" evidence="5">
    <location>
        <begin position="231"/>
        <end position="237"/>
    </location>
    <ligand>
        <name>S-adenosyl-L-methionine</name>
        <dbReference type="ChEBI" id="CHEBI:59789"/>
    </ligand>
</feature>
<keyword evidence="1 5" id="KW-0489">Methyltransferase</keyword>
<reference evidence="8 9" key="1">
    <citation type="submission" date="2024-01" db="EMBL/GenBank/DDBJ databases">
        <authorList>
            <person name="Alioto T."/>
            <person name="Alioto T."/>
            <person name="Gomez Garrido J."/>
        </authorList>
    </citation>
    <scope>NUCLEOTIDE SEQUENCE [LARGE SCALE GENOMIC DNA]</scope>
</reference>
<dbReference type="Proteomes" id="UP001314229">
    <property type="component" value="Unassembled WGS sequence"/>
</dbReference>
<dbReference type="GO" id="GO:0005730">
    <property type="term" value="C:nucleolus"/>
    <property type="evidence" value="ECO:0007669"/>
    <property type="project" value="TreeGrafter"/>
</dbReference>
<evidence type="ECO:0000313" key="9">
    <source>
        <dbReference type="Proteomes" id="UP001314229"/>
    </source>
</evidence>
<feature type="active site" description="Nucleophile" evidence="5">
    <location>
        <position position="357"/>
    </location>
</feature>
<dbReference type="GO" id="GO:0003723">
    <property type="term" value="F:RNA binding"/>
    <property type="evidence" value="ECO:0007669"/>
    <property type="project" value="UniProtKB-UniRule"/>
</dbReference>
<gene>
    <name evidence="8" type="ORF">FSCOSCO3_A025066</name>
</gene>
<accession>A0AAV1PWR1</accession>
<dbReference type="InterPro" id="IPR049561">
    <property type="entry name" value="NSUN5_7_fdxn-like"/>
</dbReference>
<dbReference type="Pfam" id="PF21153">
    <property type="entry name" value="NSUN5_N"/>
    <property type="match status" value="1"/>
</dbReference>
<dbReference type="InterPro" id="IPR023267">
    <property type="entry name" value="RCMT"/>
</dbReference>
<dbReference type="Gene3D" id="3.30.70.1170">
    <property type="entry name" value="Sun protein, domain 3"/>
    <property type="match status" value="1"/>
</dbReference>
<evidence type="ECO:0000256" key="3">
    <source>
        <dbReference type="ARBA" id="ARBA00022691"/>
    </source>
</evidence>
<feature type="binding site" evidence="5">
    <location>
        <position position="255"/>
    </location>
    <ligand>
        <name>S-adenosyl-L-methionine</name>
        <dbReference type="ChEBI" id="CHEBI:59789"/>
    </ligand>
</feature>
<dbReference type="Pfam" id="PF01189">
    <property type="entry name" value="Methyltr_RsmB-F"/>
    <property type="match status" value="1"/>
</dbReference>
<dbReference type="Gene3D" id="3.40.50.150">
    <property type="entry name" value="Vaccinia Virus protein VP39"/>
    <property type="match status" value="1"/>
</dbReference>
<keyword evidence="9" id="KW-1185">Reference proteome</keyword>
<dbReference type="PRINTS" id="PR02008">
    <property type="entry name" value="RCMTFAMILY"/>
</dbReference>
<protein>
    <submittedName>
        <fullName evidence="8">Probable 28S rRNA (Cytosine-C(5))-methyltransferase</fullName>
    </submittedName>
</protein>
<dbReference type="GO" id="GO:0008173">
    <property type="term" value="F:RNA methyltransferase activity"/>
    <property type="evidence" value="ECO:0007669"/>
    <property type="project" value="InterPro"/>
</dbReference>
<evidence type="ECO:0000256" key="6">
    <source>
        <dbReference type="SAM" id="MobiDB-lite"/>
    </source>
</evidence>
<dbReference type="SUPFAM" id="SSF53335">
    <property type="entry name" value="S-adenosyl-L-methionine-dependent methyltransferases"/>
    <property type="match status" value="1"/>
</dbReference>
<evidence type="ECO:0000256" key="2">
    <source>
        <dbReference type="ARBA" id="ARBA00022679"/>
    </source>
</evidence>
<dbReference type="PANTHER" id="PTHR22807">
    <property type="entry name" value="NOP2 YEAST -RELATED NOL1/NOP2/FMU SUN DOMAIN-CONTAINING"/>
    <property type="match status" value="1"/>
</dbReference>
<evidence type="ECO:0000256" key="1">
    <source>
        <dbReference type="ARBA" id="ARBA00022603"/>
    </source>
</evidence>
<evidence type="ECO:0000259" key="7">
    <source>
        <dbReference type="PROSITE" id="PS51686"/>
    </source>
</evidence>
<dbReference type="InterPro" id="IPR048889">
    <property type="entry name" value="NSUN5_RCM1_N"/>
</dbReference>
<comment type="similarity">
    <text evidence="5">Belongs to the class I-like SAM-binding methyltransferase superfamily. RsmB/NOP family.</text>
</comment>
<feature type="compositionally biased region" description="Basic residues" evidence="6">
    <location>
        <begin position="479"/>
        <end position="493"/>
    </location>
</feature>
<dbReference type="Pfam" id="PF21148">
    <property type="entry name" value="NSUN5_fdxn-like"/>
    <property type="match status" value="1"/>
</dbReference>
<dbReference type="CDD" id="cd02440">
    <property type="entry name" value="AdoMet_MTases"/>
    <property type="match status" value="1"/>
</dbReference>
<keyword evidence="4 5" id="KW-0694">RNA-binding</keyword>
<keyword evidence="2 5" id="KW-0808">Transferase</keyword>
<dbReference type="GO" id="GO:0070475">
    <property type="term" value="P:rRNA base methylation"/>
    <property type="evidence" value="ECO:0007669"/>
    <property type="project" value="TreeGrafter"/>
</dbReference>
<dbReference type="InterPro" id="IPR049560">
    <property type="entry name" value="MeTrfase_RsmB-F_NOP2_cat"/>
</dbReference>
<feature type="binding site" evidence="5">
    <location>
        <position position="302"/>
    </location>
    <ligand>
        <name>S-adenosyl-L-methionine</name>
        <dbReference type="ChEBI" id="CHEBI:59789"/>
    </ligand>
</feature>
<evidence type="ECO:0000256" key="4">
    <source>
        <dbReference type="ARBA" id="ARBA00022884"/>
    </source>
</evidence>
<proteinExistence type="inferred from homology"/>
<name>A0AAV1PWR1_SCOSC</name>
<sequence length="515" mass="57041">MALYMKAAEILEKAENKQGALKTLVYESKFGNIKQLFALVCETQKFSAVLQEIIESTKLLKNAKLKMPLAKVLAYDLLIGRGLKCGGSWKAVMMKHRSRMQAALARMKVKQKVSRNDGLLHADVLQSAGDQLPRYVRVNTVMTTVEDAVDYLKRDGFSYLGQACRIDDLTLQRKHFVMDLHLPEVLVFSPKTDFHDHFLYKAGHIILQDKASCLPAYLLNPPPGSHVIDACAAPGNKTSHLAAKMTNKGKLFAFDLDAKRLSTMSTLLLRAGITCQQLANQDFLKVDPDSPQYKDVEYVLLDPSCSGSGMVCLRDNTSSAEQEANPARLASLASFQLRCLNHGLKFPRLKRLVYSTCSIHSQENEDVVSACLQQNPGFRLVSLLPQWPERGLEPLTQCLRASTAKTRTHGFFVALLEKHTDTVNLKQEPAIQISESQVTPRSPPACEKRPAASSEESEASETEDKPTPAAGQIDSTPEKKRKRTRKRKKKKKAAATPTTPTPTATTTTTTTTTTE</sequence>
<feature type="binding site" evidence="5">
    <location>
        <position position="282"/>
    </location>
    <ligand>
        <name>S-adenosyl-L-methionine</name>
        <dbReference type="ChEBI" id="CHEBI:59789"/>
    </ligand>
</feature>
<organism evidence="8 9">
    <name type="scientific">Scomber scombrus</name>
    <name type="common">Atlantic mackerel</name>
    <name type="synonym">Scomber vernalis</name>
    <dbReference type="NCBI Taxonomy" id="13677"/>
    <lineage>
        <taxon>Eukaryota</taxon>
        <taxon>Metazoa</taxon>
        <taxon>Chordata</taxon>
        <taxon>Craniata</taxon>
        <taxon>Vertebrata</taxon>
        <taxon>Euteleostomi</taxon>
        <taxon>Actinopterygii</taxon>
        <taxon>Neopterygii</taxon>
        <taxon>Teleostei</taxon>
        <taxon>Neoteleostei</taxon>
        <taxon>Acanthomorphata</taxon>
        <taxon>Pelagiaria</taxon>
        <taxon>Scombriformes</taxon>
        <taxon>Scombridae</taxon>
        <taxon>Scomber</taxon>
    </lineage>
</organism>
<evidence type="ECO:0000313" key="8">
    <source>
        <dbReference type="EMBL" id="CAK6976362.1"/>
    </source>
</evidence>
<dbReference type="AlphaFoldDB" id="A0AAV1PWR1"/>
<feature type="compositionally biased region" description="Low complexity" evidence="6">
    <location>
        <begin position="494"/>
        <end position="515"/>
    </location>
</feature>
<dbReference type="InterPro" id="IPR001678">
    <property type="entry name" value="MeTrfase_RsmB-F_NOP2_dom"/>
</dbReference>
<evidence type="ECO:0000256" key="5">
    <source>
        <dbReference type="PROSITE-ProRule" id="PRU01023"/>
    </source>
</evidence>
<dbReference type="EMBL" id="CAWUFR010000346">
    <property type="protein sequence ID" value="CAK6976362.1"/>
    <property type="molecule type" value="Genomic_DNA"/>
</dbReference>
<dbReference type="PANTHER" id="PTHR22807:SF4">
    <property type="entry name" value="28S RRNA (CYTOSINE-C(5))-METHYLTRANSFERASE"/>
    <property type="match status" value="1"/>
</dbReference>